<dbReference type="PROSITE" id="PS51782">
    <property type="entry name" value="LYSM"/>
    <property type="match status" value="1"/>
</dbReference>
<organism evidence="4 5">
    <name type="scientific">Solimonas marina</name>
    <dbReference type="NCBI Taxonomy" id="2714601"/>
    <lineage>
        <taxon>Bacteria</taxon>
        <taxon>Pseudomonadati</taxon>
        <taxon>Pseudomonadota</taxon>
        <taxon>Gammaproteobacteria</taxon>
        <taxon>Nevskiales</taxon>
        <taxon>Nevskiaceae</taxon>
        <taxon>Solimonas</taxon>
    </lineage>
</organism>
<evidence type="ECO:0000256" key="1">
    <source>
        <dbReference type="SAM" id="MobiDB-lite"/>
    </source>
</evidence>
<feature type="chain" id="PRO_5037202027" evidence="2">
    <location>
        <begin position="21"/>
        <end position="389"/>
    </location>
</feature>
<dbReference type="Pfam" id="PF01476">
    <property type="entry name" value="LysM"/>
    <property type="match status" value="1"/>
</dbReference>
<feature type="domain" description="LysM" evidence="3">
    <location>
        <begin position="73"/>
        <end position="121"/>
    </location>
</feature>
<dbReference type="InterPro" id="IPR052196">
    <property type="entry name" value="Bact_Kbp"/>
</dbReference>
<dbReference type="EMBL" id="JAAVXB010000003">
    <property type="protein sequence ID" value="NKF21948.1"/>
    <property type="molecule type" value="Genomic_DNA"/>
</dbReference>
<dbReference type="PANTHER" id="PTHR34700:SF4">
    <property type="entry name" value="PHAGE-LIKE ELEMENT PBSX PROTEIN XKDP"/>
    <property type="match status" value="1"/>
</dbReference>
<evidence type="ECO:0000259" key="3">
    <source>
        <dbReference type="PROSITE" id="PS51782"/>
    </source>
</evidence>
<dbReference type="Gene3D" id="3.10.350.10">
    <property type="entry name" value="LysM domain"/>
    <property type="match status" value="1"/>
</dbReference>
<dbReference type="Proteomes" id="UP000653472">
    <property type="component" value="Unassembled WGS sequence"/>
</dbReference>
<keyword evidence="2" id="KW-0732">Signal</keyword>
<proteinExistence type="predicted"/>
<protein>
    <submittedName>
        <fullName evidence="4">LysM peptidoglycan-binding domain-containing protein</fullName>
    </submittedName>
</protein>
<feature type="region of interest" description="Disordered" evidence="1">
    <location>
        <begin position="37"/>
        <end position="57"/>
    </location>
</feature>
<comment type="caution">
    <text evidence="4">The sequence shown here is derived from an EMBL/GenBank/DDBJ whole genome shotgun (WGS) entry which is preliminary data.</text>
</comment>
<reference evidence="4" key="1">
    <citation type="submission" date="2020-03" db="EMBL/GenBank/DDBJ databases">
        <title>Solimonas marina sp. nov., isolated from deep seawater of the Pacific Ocean.</title>
        <authorList>
            <person name="Liu X."/>
            <person name="Lai Q."/>
            <person name="Sun F."/>
            <person name="Gai Y."/>
            <person name="Li G."/>
            <person name="Shao Z."/>
        </authorList>
    </citation>
    <scope>NUCLEOTIDE SEQUENCE</scope>
    <source>
        <strain evidence="4">C16B3</strain>
    </source>
</reference>
<evidence type="ECO:0000313" key="5">
    <source>
        <dbReference type="Proteomes" id="UP000653472"/>
    </source>
</evidence>
<feature type="signal peptide" evidence="2">
    <location>
        <begin position="1"/>
        <end position="20"/>
    </location>
</feature>
<accession>A0A969W9H4</accession>
<dbReference type="SUPFAM" id="SSF54106">
    <property type="entry name" value="LysM domain"/>
    <property type="match status" value="1"/>
</dbReference>
<dbReference type="InterPro" id="IPR036779">
    <property type="entry name" value="LysM_dom_sf"/>
</dbReference>
<dbReference type="AlphaFoldDB" id="A0A969W9H4"/>
<dbReference type="PROSITE" id="PS51257">
    <property type="entry name" value="PROKAR_LIPOPROTEIN"/>
    <property type="match status" value="1"/>
</dbReference>
<evidence type="ECO:0000256" key="2">
    <source>
        <dbReference type="SAM" id="SignalP"/>
    </source>
</evidence>
<evidence type="ECO:0000313" key="4">
    <source>
        <dbReference type="EMBL" id="NKF21948.1"/>
    </source>
</evidence>
<dbReference type="InterPro" id="IPR018392">
    <property type="entry name" value="LysM"/>
</dbReference>
<name>A0A969W9H4_9GAMM</name>
<sequence length="389" mass="42719">MRKYNGLMILLGVLPALLLAACAQHPALHEQHDGMALPEAPATGDAGQVAPPVAPAPAPVQPAAASLRSDAPMHYVVKKGDTLWGIASHFLREPWQWPEIWYVNNQVANPHLIYPGDVLTLVWRDGRPMVMATDGLSADTEHLEPRVRELPLADAIPTIPLDAIRDFLHSPRLVDAKQLRKAPYVLSFVDPHVVEGTGSLVYLQNVPDGSATRWDTVRLGQKFVDPDTGEMLGWEGTPVGSVEIREFGKPATALITDSTRETRPGDRLIEPLDDVYTANFYPHAPDHAVGGRILSVYDGVSQIGQYQVVTLNRGTREGIDPGTVLSIEQANRTARDPYTNRLVKLPPLFAGTLMVFKVDEKVSYALVMSAKREIHVLDLVEKPKPGEDY</sequence>
<keyword evidence="5" id="KW-1185">Reference proteome</keyword>
<gene>
    <name evidence="4" type="ORF">G7Y82_06430</name>
</gene>
<dbReference type="CDD" id="cd00118">
    <property type="entry name" value="LysM"/>
    <property type="match status" value="1"/>
</dbReference>
<dbReference type="PANTHER" id="PTHR34700">
    <property type="entry name" value="POTASSIUM BINDING PROTEIN KBP"/>
    <property type="match status" value="1"/>
</dbReference>